<keyword evidence="3" id="KW-1185">Reference proteome</keyword>
<reference evidence="2 3" key="2">
    <citation type="journal article" date="2013" name="IMA Fungus">
        <title>IMA Genome-F 1: Ceratocystis fimbriata: Draft nuclear genome sequence for the plant pathogen, Ceratocystis fimbriata.</title>
        <authorList>
            <person name="Wilken P.M."/>
            <person name="Steenkamp E.T."/>
            <person name="Wingfield M.J."/>
            <person name="de Beer Z.W."/>
            <person name="Wingfield B.D."/>
        </authorList>
    </citation>
    <scope>NUCLEOTIDE SEQUENCE [LARGE SCALE GENOMIC DNA]</scope>
    <source>
        <strain evidence="2 3">CBS 114723</strain>
    </source>
</reference>
<gene>
    <name evidence="2" type="ORF">CFIMG_007918RA00001</name>
</gene>
<feature type="region of interest" description="Disordered" evidence="1">
    <location>
        <begin position="1"/>
        <end position="45"/>
    </location>
</feature>
<evidence type="ECO:0000256" key="1">
    <source>
        <dbReference type="SAM" id="MobiDB-lite"/>
    </source>
</evidence>
<evidence type="ECO:0000313" key="3">
    <source>
        <dbReference type="Proteomes" id="UP000222788"/>
    </source>
</evidence>
<dbReference type="EMBL" id="APWK03000260">
    <property type="protein sequence ID" value="PHH49143.1"/>
    <property type="molecule type" value="Genomic_DNA"/>
</dbReference>
<dbReference type="Proteomes" id="UP000222788">
    <property type="component" value="Unassembled WGS sequence"/>
</dbReference>
<sequence length="336" mass="37008">MSGKNKLAKMREKEAEYMRNHAERQAQGSSAFETPPPYTDLASESTSSLVFSEASSFGVRSSSLPPAPALVPPPSPGFTHFPPPSPYTNHIFPSTFGVYESILSRTRTIGPHRNEPVLCIREHMRVKSGFDLVLHNGPDTSFEPLAGLTQKFFKRGFGISMPSSAAVLQPTQAGTKTFVPGSLDITEQVEPAAPSIRGRRVEFTIEVGRVRETFQWRERKGPSYSFRCRRHYVLLRRAADRPPDGAPPGSWPPAMQDDPESERDNTSGVLRESDYEDMEVVAQWDTEAIRGTKLTTFKFVGTGATGLLGPRWEVIAVLSGLHICIMEVDQSVAGTA</sequence>
<protein>
    <submittedName>
        <fullName evidence="2">Uncharacterized protein</fullName>
    </submittedName>
</protein>
<accession>A0A2C5WTG7</accession>
<feature type="region of interest" description="Disordered" evidence="1">
    <location>
        <begin position="239"/>
        <end position="271"/>
    </location>
</feature>
<feature type="compositionally biased region" description="Basic and acidic residues" evidence="1">
    <location>
        <begin position="9"/>
        <end position="24"/>
    </location>
</feature>
<dbReference type="AlphaFoldDB" id="A0A2C5WTG7"/>
<evidence type="ECO:0000313" key="2">
    <source>
        <dbReference type="EMBL" id="PHH49143.1"/>
    </source>
</evidence>
<comment type="caution">
    <text evidence="2">The sequence shown here is derived from an EMBL/GenBank/DDBJ whole genome shotgun (WGS) entry which is preliminary data.</text>
</comment>
<dbReference type="OrthoDB" id="5073671at2759"/>
<proteinExistence type="predicted"/>
<reference evidence="2 3" key="1">
    <citation type="journal article" date="2013" name="Fungal Biol.">
        <title>Analysis of microsatellite markers in the genome of the plant pathogen Ceratocystis fimbriata.</title>
        <authorList>
            <person name="Simpson M.C."/>
            <person name="Wilken P.M."/>
            <person name="Coetzee M.P."/>
            <person name="Wingfield M.J."/>
            <person name="Wingfield B.D."/>
        </authorList>
    </citation>
    <scope>NUCLEOTIDE SEQUENCE [LARGE SCALE GENOMIC DNA]</scope>
    <source>
        <strain evidence="2 3">CBS 114723</strain>
    </source>
</reference>
<organism evidence="2 3">
    <name type="scientific">Ceratocystis fimbriata CBS 114723</name>
    <dbReference type="NCBI Taxonomy" id="1035309"/>
    <lineage>
        <taxon>Eukaryota</taxon>
        <taxon>Fungi</taxon>
        <taxon>Dikarya</taxon>
        <taxon>Ascomycota</taxon>
        <taxon>Pezizomycotina</taxon>
        <taxon>Sordariomycetes</taxon>
        <taxon>Hypocreomycetidae</taxon>
        <taxon>Microascales</taxon>
        <taxon>Ceratocystidaceae</taxon>
        <taxon>Ceratocystis</taxon>
    </lineage>
</organism>
<name>A0A2C5WTG7_9PEZI</name>